<dbReference type="InterPro" id="IPR050171">
    <property type="entry name" value="MFS_Transporters"/>
</dbReference>
<evidence type="ECO:0000313" key="10">
    <source>
        <dbReference type="Proteomes" id="UP000770586"/>
    </source>
</evidence>
<evidence type="ECO:0000259" key="8">
    <source>
        <dbReference type="PROSITE" id="PS50850"/>
    </source>
</evidence>
<feature type="transmembrane region" description="Helical" evidence="7">
    <location>
        <begin position="73"/>
        <end position="92"/>
    </location>
</feature>
<keyword evidence="5 7" id="KW-1133">Transmembrane helix</keyword>
<dbReference type="InterPro" id="IPR020846">
    <property type="entry name" value="MFS_dom"/>
</dbReference>
<proteinExistence type="predicted"/>
<comment type="caution">
    <text evidence="9">The sequence shown here is derived from an EMBL/GenBank/DDBJ whole genome shotgun (WGS) entry which is preliminary data.</text>
</comment>
<keyword evidence="4 7" id="KW-0812">Transmembrane</keyword>
<feature type="transmembrane region" description="Helical" evidence="7">
    <location>
        <begin position="266"/>
        <end position="285"/>
    </location>
</feature>
<dbReference type="PROSITE" id="PS50850">
    <property type="entry name" value="MFS"/>
    <property type="match status" value="1"/>
</dbReference>
<dbReference type="AlphaFoldDB" id="A0A8J7RRH1"/>
<evidence type="ECO:0000256" key="4">
    <source>
        <dbReference type="ARBA" id="ARBA00022692"/>
    </source>
</evidence>
<evidence type="ECO:0000313" key="9">
    <source>
        <dbReference type="EMBL" id="MBP1901977.1"/>
    </source>
</evidence>
<accession>A0A8J7RRH1</accession>
<dbReference type="Pfam" id="PF07690">
    <property type="entry name" value="MFS_1"/>
    <property type="match status" value="1"/>
</dbReference>
<keyword evidence="10" id="KW-1185">Reference proteome</keyword>
<dbReference type="SUPFAM" id="SSF103473">
    <property type="entry name" value="MFS general substrate transporter"/>
    <property type="match status" value="1"/>
</dbReference>
<feature type="transmembrane region" description="Helical" evidence="7">
    <location>
        <begin position="12"/>
        <end position="29"/>
    </location>
</feature>
<sequence length="420" mass="42394">MDRDRIGEYDALILVSLIWFLGKFVRYLFPPLFESIQGAYGVSNATVGTAFTGFMLVYALLQFPSGAVADRLGPVRVIVAGALVAGAGSLAVVFDAPFAALVAAMLVVGAGTGVHKTVSVRLIARVYPARTGRMLGAHDTLGAMGGVAAPAVVVAVLSAPPALAAVLASLPGADWRAPFLLTGVLAVGLAVATAVRLSGSPAATGGTDADGDDSPGAREYFRLFRKPRFTAFVLVTVGFSFAHNGLVAFLPLYLSEAAELPTSTANLLYSLVFAVTFVQLVTGDLSDRVGRFPVMVATLGLAAVALVALVSLPGLGGGAVAAAVVVAAFGLGSHGFQPVRSAYLMELLPERLAGGGLGVVRTLLMGAGALAPSAVGVVADAVGFRPAFALLAGSMGLAAVVAAGLWVTERSARGGSSPST</sequence>
<comment type="subcellular location">
    <subcellularLocation>
        <location evidence="1">Cell membrane</location>
        <topology evidence="1">Multi-pass membrane protein</topology>
    </subcellularLocation>
</comment>
<dbReference type="GO" id="GO:0022857">
    <property type="term" value="F:transmembrane transporter activity"/>
    <property type="evidence" value="ECO:0007669"/>
    <property type="project" value="InterPro"/>
</dbReference>
<dbReference type="OrthoDB" id="204820at2157"/>
<feature type="transmembrane region" description="Helical" evidence="7">
    <location>
        <begin position="175"/>
        <end position="195"/>
    </location>
</feature>
<dbReference type="InterPro" id="IPR011701">
    <property type="entry name" value="MFS"/>
</dbReference>
<evidence type="ECO:0000256" key="6">
    <source>
        <dbReference type="ARBA" id="ARBA00023136"/>
    </source>
</evidence>
<name>A0A8J7RRH1_9EURY</name>
<protein>
    <submittedName>
        <fullName evidence="9">MFS family permease</fullName>
    </submittedName>
</protein>
<keyword evidence="6 7" id="KW-0472">Membrane</keyword>
<feature type="transmembrane region" description="Helical" evidence="7">
    <location>
        <begin position="41"/>
        <end position="61"/>
    </location>
</feature>
<dbReference type="PANTHER" id="PTHR23517:SF3">
    <property type="entry name" value="INTEGRAL MEMBRANE TRANSPORT PROTEIN"/>
    <property type="match status" value="1"/>
</dbReference>
<feature type="domain" description="Major facilitator superfamily (MFS) profile" evidence="8">
    <location>
        <begin position="11"/>
        <end position="411"/>
    </location>
</feature>
<evidence type="ECO:0000256" key="3">
    <source>
        <dbReference type="ARBA" id="ARBA00022475"/>
    </source>
</evidence>
<dbReference type="Proteomes" id="UP000770586">
    <property type="component" value="Unassembled WGS sequence"/>
</dbReference>
<evidence type="ECO:0000256" key="5">
    <source>
        <dbReference type="ARBA" id="ARBA00022989"/>
    </source>
</evidence>
<feature type="transmembrane region" description="Helical" evidence="7">
    <location>
        <begin position="98"/>
        <end position="120"/>
    </location>
</feature>
<evidence type="ECO:0000256" key="1">
    <source>
        <dbReference type="ARBA" id="ARBA00004651"/>
    </source>
</evidence>
<dbReference type="GO" id="GO:0005886">
    <property type="term" value="C:plasma membrane"/>
    <property type="evidence" value="ECO:0007669"/>
    <property type="project" value="UniProtKB-SubCell"/>
</dbReference>
<dbReference type="PANTHER" id="PTHR23517">
    <property type="entry name" value="RESISTANCE PROTEIN MDTM, PUTATIVE-RELATED-RELATED"/>
    <property type="match status" value="1"/>
</dbReference>
<dbReference type="InterPro" id="IPR036259">
    <property type="entry name" value="MFS_trans_sf"/>
</dbReference>
<feature type="transmembrane region" description="Helical" evidence="7">
    <location>
        <begin position="357"/>
        <end position="375"/>
    </location>
</feature>
<organism evidence="9 10">
    <name type="scientific">Halorubrum trapanicum</name>
    <dbReference type="NCBI Taxonomy" id="29284"/>
    <lineage>
        <taxon>Archaea</taxon>
        <taxon>Methanobacteriati</taxon>
        <taxon>Methanobacteriota</taxon>
        <taxon>Stenosarchaea group</taxon>
        <taxon>Halobacteria</taxon>
        <taxon>Halobacteriales</taxon>
        <taxon>Haloferacaceae</taxon>
        <taxon>Halorubrum</taxon>
    </lineage>
</organism>
<dbReference type="EMBL" id="JAGGKE010000006">
    <property type="protein sequence ID" value="MBP1901977.1"/>
    <property type="molecule type" value="Genomic_DNA"/>
</dbReference>
<dbReference type="RefSeq" id="WP_209546535.1">
    <property type="nucleotide sequence ID" value="NZ_BAAADX010000002.1"/>
</dbReference>
<evidence type="ECO:0000256" key="2">
    <source>
        <dbReference type="ARBA" id="ARBA00022448"/>
    </source>
</evidence>
<evidence type="ECO:0000256" key="7">
    <source>
        <dbReference type="SAM" id="Phobius"/>
    </source>
</evidence>
<feature type="transmembrane region" description="Helical" evidence="7">
    <location>
        <begin position="141"/>
        <end position="163"/>
    </location>
</feature>
<keyword evidence="2" id="KW-0813">Transport</keyword>
<feature type="transmembrane region" description="Helical" evidence="7">
    <location>
        <begin position="387"/>
        <end position="407"/>
    </location>
</feature>
<dbReference type="Gene3D" id="1.20.1250.20">
    <property type="entry name" value="MFS general substrate transporter like domains"/>
    <property type="match status" value="2"/>
</dbReference>
<feature type="transmembrane region" description="Helical" evidence="7">
    <location>
        <begin position="292"/>
        <end position="312"/>
    </location>
</feature>
<feature type="transmembrane region" description="Helical" evidence="7">
    <location>
        <begin position="318"/>
        <end position="336"/>
    </location>
</feature>
<gene>
    <name evidence="9" type="ORF">J2744_001660</name>
</gene>
<keyword evidence="3" id="KW-1003">Cell membrane</keyword>
<feature type="transmembrane region" description="Helical" evidence="7">
    <location>
        <begin position="229"/>
        <end position="254"/>
    </location>
</feature>
<reference evidence="9 10" key="1">
    <citation type="submission" date="2021-03" db="EMBL/GenBank/DDBJ databases">
        <title>Genomic Encyclopedia of Type Strains, Phase IV (KMG-IV): sequencing the most valuable type-strain genomes for metagenomic binning, comparative biology and taxonomic classification.</title>
        <authorList>
            <person name="Goeker M."/>
        </authorList>
    </citation>
    <scope>NUCLEOTIDE SEQUENCE [LARGE SCALE GENOMIC DNA]</scope>
    <source>
        <strain evidence="9 10">DSM 12287</strain>
    </source>
</reference>